<dbReference type="Pfam" id="PF01012">
    <property type="entry name" value="ETF"/>
    <property type="match status" value="1"/>
</dbReference>
<protein>
    <recommendedName>
        <fullName evidence="3">Electron transfer flavoprotein small subunit</fullName>
    </recommendedName>
</protein>
<dbReference type="InterPro" id="IPR014730">
    <property type="entry name" value="ETF_a/b_N"/>
</dbReference>
<comment type="caution">
    <text evidence="5">The sequence shown here is derived from an EMBL/GenBank/DDBJ whole genome shotgun (WGS) entry which is preliminary data.</text>
</comment>
<evidence type="ECO:0000256" key="1">
    <source>
        <dbReference type="ARBA" id="ARBA00011355"/>
    </source>
</evidence>
<comment type="function">
    <text evidence="2">The electron transfer flavoprotein serves as a specific electron acceptor for other dehydrogenases. It transfers the electrons to the main respiratory chain via ETF-ubiquinone oxidoreductase (ETF dehydrogenase).</text>
</comment>
<proteinExistence type="predicted"/>
<dbReference type="PANTHER" id="PTHR21294:SF17">
    <property type="entry name" value="PROTEIN FIXA"/>
    <property type="match status" value="1"/>
</dbReference>
<dbReference type="SUPFAM" id="SSF52402">
    <property type="entry name" value="Adenine nucleotide alpha hydrolases-like"/>
    <property type="match status" value="1"/>
</dbReference>
<feature type="domain" description="Electron transfer flavoprotein alpha/beta-subunit N-terminal" evidence="4">
    <location>
        <begin position="21"/>
        <end position="214"/>
    </location>
</feature>
<dbReference type="PIRSF" id="PIRSF000090">
    <property type="entry name" value="Beta-ETF"/>
    <property type="match status" value="1"/>
</dbReference>
<keyword evidence="6" id="KW-1185">Reference proteome</keyword>
<evidence type="ECO:0000259" key="4">
    <source>
        <dbReference type="SMART" id="SM00893"/>
    </source>
</evidence>
<dbReference type="SMART" id="SM00893">
    <property type="entry name" value="ETF"/>
    <property type="match status" value="1"/>
</dbReference>
<dbReference type="EMBL" id="PPEK01000010">
    <property type="protein sequence ID" value="PNV67296.1"/>
    <property type="molecule type" value="Genomic_DNA"/>
</dbReference>
<dbReference type="AlphaFoldDB" id="A0A2K2UAF5"/>
<reference evidence="6" key="1">
    <citation type="submission" date="2018-01" db="EMBL/GenBank/DDBJ databases">
        <title>Rubneribacter badeniensis gen. nov., sp. nov., and Colonibacter rubneri, gen. nov., sp. nov., WGS of new members of the Eggerthellaceae.</title>
        <authorList>
            <person name="Danylec N."/>
            <person name="Stoll D.A."/>
            <person name="Doetsch A."/>
            <person name="Kulling S.E."/>
            <person name="Huch M."/>
        </authorList>
    </citation>
    <scope>NUCLEOTIDE SEQUENCE [LARGE SCALE GENOMIC DNA]</scope>
    <source>
        <strain evidence="6">ResAG-96</strain>
    </source>
</reference>
<dbReference type="InterPro" id="IPR012255">
    <property type="entry name" value="ETF_b"/>
</dbReference>
<dbReference type="PANTHER" id="PTHR21294">
    <property type="entry name" value="ELECTRON TRANSFER FLAVOPROTEIN BETA-SUBUNIT"/>
    <property type="match status" value="1"/>
</dbReference>
<dbReference type="OrthoDB" id="9804960at2"/>
<name>A0A2K2UAF5_9ACTN</name>
<dbReference type="GO" id="GO:0009055">
    <property type="term" value="F:electron transfer activity"/>
    <property type="evidence" value="ECO:0007669"/>
    <property type="project" value="InterPro"/>
</dbReference>
<dbReference type="Gene3D" id="3.40.50.620">
    <property type="entry name" value="HUPs"/>
    <property type="match status" value="1"/>
</dbReference>
<evidence type="ECO:0000256" key="3">
    <source>
        <dbReference type="ARBA" id="ARBA00042002"/>
    </source>
</evidence>
<evidence type="ECO:0000256" key="2">
    <source>
        <dbReference type="ARBA" id="ARBA00025649"/>
    </source>
</evidence>
<accession>A0A2K2UAF5</accession>
<evidence type="ECO:0000313" key="6">
    <source>
        <dbReference type="Proteomes" id="UP000236197"/>
    </source>
</evidence>
<dbReference type="Proteomes" id="UP000236197">
    <property type="component" value="Unassembled WGS sequence"/>
</dbReference>
<dbReference type="RefSeq" id="WP_103265369.1">
    <property type="nucleotide sequence ID" value="NZ_CABMLE010000010.1"/>
</dbReference>
<organism evidence="5 6">
    <name type="scientific">Enteroscipio rubneri</name>
    <dbReference type="NCBI Taxonomy" id="2070686"/>
    <lineage>
        <taxon>Bacteria</taxon>
        <taxon>Bacillati</taxon>
        <taxon>Actinomycetota</taxon>
        <taxon>Coriobacteriia</taxon>
        <taxon>Eggerthellales</taxon>
        <taxon>Eggerthellaceae</taxon>
        <taxon>Enteroscipio</taxon>
    </lineage>
</organism>
<comment type="subunit">
    <text evidence="1">Heterodimer of an alpha and a beta subunit.</text>
</comment>
<gene>
    <name evidence="5" type="ORF">C2L71_08620</name>
</gene>
<dbReference type="InterPro" id="IPR014729">
    <property type="entry name" value="Rossmann-like_a/b/a_fold"/>
</dbReference>
<evidence type="ECO:0000313" key="5">
    <source>
        <dbReference type="EMBL" id="PNV67296.1"/>
    </source>
</evidence>
<sequence length="256" mass="26511">MNIAVAVKVVPDDQDITVAPDRSLDSSKAHQIASEYDLNAIEAAAQLAEAEGARLVAISASNAKAGDMKVRKSILSRGPEELLMIADDAYAFADSRTTAKALAKLVGDVEGGVDLVVCGDGSADMYAGQVNVQLASVLGVPCINSVTAMRMENGALVVERTLDDVVEEIEVALPAVVGVSPDIALPRIAGMREILAAGKKPATVNDAAAAGVDTNGTVEIDSVVAPELADRKREIFDTKNDGDLDAFIDAVAGVIR</sequence>